<dbReference type="AlphaFoldDB" id="A0A6B8KH72"/>
<evidence type="ECO:0000313" key="2">
    <source>
        <dbReference type="Proteomes" id="UP000309061"/>
    </source>
</evidence>
<dbReference type="OrthoDB" id="6816093at2"/>
<dbReference type="RefSeq" id="WP_136496104.1">
    <property type="nucleotide sequence ID" value="NZ_CP046052.1"/>
</dbReference>
<keyword evidence="2" id="KW-1185">Reference proteome</keyword>
<dbReference type="EMBL" id="CP046052">
    <property type="protein sequence ID" value="QGM45833.1"/>
    <property type="molecule type" value="Genomic_DNA"/>
</dbReference>
<reference evidence="1 2" key="1">
    <citation type="submission" date="2019-11" db="EMBL/GenBank/DDBJ databases">
        <title>The genome sequence of Methylocystis heyeri.</title>
        <authorList>
            <person name="Oshkin I.Y."/>
            <person name="Miroshnikov K."/>
            <person name="Dedysh S.N."/>
        </authorList>
    </citation>
    <scope>NUCLEOTIDE SEQUENCE [LARGE SCALE GENOMIC DNA]</scope>
    <source>
        <strain evidence="1 2">H2</strain>
    </source>
</reference>
<gene>
    <name evidence="1" type="ORF">H2LOC_009035</name>
</gene>
<dbReference type="Proteomes" id="UP000309061">
    <property type="component" value="Chromosome"/>
</dbReference>
<evidence type="ECO:0000313" key="1">
    <source>
        <dbReference type="EMBL" id="QGM45833.1"/>
    </source>
</evidence>
<name>A0A6B8KH72_9HYPH</name>
<sequence>MSNSSIAFGSGVLIGTTASGPIQFGSLQDVSIDFSFSTKQLMGQFQFPVAVARGAGKISGKAKFASIDGPVLNQIFFGASAGAGQKLWSYNEGANVAASSPYAVSVANAAAFDQNLGVVYASSGLQLTQVASSPAVGQYSVASGVYTFNAADAGKALLVSYSYTQTTGGSKAVIANRQMGIAPSFQIDFYQCNPNVTGAQWSMRLYNCISSKLNMASKLEAFTIPEMDFEAFANATNNIGELNTAV</sequence>
<proteinExistence type="predicted"/>
<accession>A0A6B8KH72</accession>
<dbReference type="KEGG" id="mhey:H2LOC_009035"/>
<organism evidence="1 2">
    <name type="scientific">Methylocystis heyeri</name>
    <dbReference type="NCBI Taxonomy" id="391905"/>
    <lineage>
        <taxon>Bacteria</taxon>
        <taxon>Pseudomonadati</taxon>
        <taxon>Pseudomonadota</taxon>
        <taxon>Alphaproteobacteria</taxon>
        <taxon>Hyphomicrobiales</taxon>
        <taxon>Methylocystaceae</taxon>
        <taxon>Methylocystis</taxon>
    </lineage>
</organism>
<protein>
    <submittedName>
        <fullName evidence="1">Uncharacterized protein</fullName>
    </submittedName>
</protein>